<gene>
    <name evidence="5" type="ORF">ASZ90_003988</name>
</gene>
<dbReference type="AlphaFoldDB" id="A0A0W8FZD0"/>
<dbReference type="Pfam" id="PF01420">
    <property type="entry name" value="Methylase_S"/>
    <property type="match status" value="1"/>
</dbReference>
<dbReference type="GO" id="GO:0003677">
    <property type="term" value="F:DNA binding"/>
    <property type="evidence" value="ECO:0007669"/>
    <property type="project" value="UniProtKB-KW"/>
</dbReference>
<evidence type="ECO:0000256" key="2">
    <source>
        <dbReference type="ARBA" id="ARBA00022747"/>
    </source>
</evidence>
<dbReference type="GO" id="GO:0009307">
    <property type="term" value="P:DNA restriction-modification system"/>
    <property type="evidence" value="ECO:0007669"/>
    <property type="project" value="UniProtKB-KW"/>
</dbReference>
<dbReference type="EMBL" id="LNQE01000519">
    <property type="protein sequence ID" value="KUG26177.1"/>
    <property type="molecule type" value="Genomic_DNA"/>
</dbReference>
<accession>A0A0W8FZD0</accession>
<evidence type="ECO:0000256" key="3">
    <source>
        <dbReference type="ARBA" id="ARBA00023125"/>
    </source>
</evidence>
<keyword evidence="3" id="KW-0238">DNA-binding</keyword>
<keyword evidence="5" id="KW-0378">Hydrolase</keyword>
<evidence type="ECO:0000313" key="5">
    <source>
        <dbReference type="EMBL" id="KUG26177.1"/>
    </source>
</evidence>
<dbReference type="Gene3D" id="3.90.220.20">
    <property type="entry name" value="DNA methylase specificity domains"/>
    <property type="match status" value="1"/>
</dbReference>
<comment type="caution">
    <text evidence="5">The sequence shown here is derived from an EMBL/GenBank/DDBJ whole genome shotgun (WGS) entry which is preliminary data.</text>
</comment>
<reference evidence="5" key="1">
    <citation type="journal article" date="2015" name="Proc. Natl. Acad. Sci. U.S.A.">
        <title>Networks of energetic and metabolic interactions define dynamics in microbial communities.</title>
        <authorList>
            <person name="Embree M."/>
            <person name="Liu J.K."/>
            <person name="Al-Bassam M.M."/>
            <person name="Zengler K."/>
        </authorList>
    </citation>
    <scope>NUCLEOTIDE SEQUENCE</scope>
</reference>
<dbReference type="InterPro" id="IPR044946">
    <property type="entry name" value="Restrct_endonuc_typeI_TRD_sf"/>
</dbReference>
<dbReference type="InterPro" id="IPR000055">
    <property type="entry name" value="Restrct_endonuc_typeI_TRD"/>
</dbReference>
<keyword evidence="2" id="KW-0680">Restriction system</keyword>
<dbReference type="SUPFAM" id="SSF116734">
    <property type="entry name" value="DNA methylase specificity domain"/>
    <property type="match status" value="1"/>
</dbReference>
<dbReference type="InterPro" id="IPR052021">
    <property type="entry name" value="Type-I_RS_S_subunit"/>
</dbReference>
<feature type="domain" description="Type I restriction modification DNA specificity" evidence="4">
    <location>
        <begin position="16"/>
        <end position="120"/>
    </location>
</feature>
<dbReference type="PANTHER" id="PTHR30408">
    <property type="entry name" value="TYPE-1 RESTRICTION ENZYME ECOKI SPECIFICITY PROTEIN"/>
    <property type="match status" value="1"/>
</dbReference>
<protein>
    <submittedName>
        <fullName evidence="5">Type i restriction-modification system, specificity subunit s</fullName>
        <ecNumber evidence="5">3.1.21.3</ecNumber>
    </submittedName>
</protein>
<organism evidence="5">
    <name type="scientific">hydrocarbon metagenome</name>
    <dbReference type="NCBI Taxonomy" id="938273"/>
    <lineage>
        <taxon>unclassified sequences</taxon>
        <taxon>metagenomes</taxon>
        <taxon>ecological metagenomes</taxon>
    </lineage>
</organism>
<comment type="similarity">
    <text evidence="1">Belongs to the type-I restriction system S methylase family.</text>
</comment>
<dbReference type="GO" id="GO:0009035">
    <property type="term" value="F:type I site-specific deoxyribonuclease activity"/>
    <property type="evidence" value="ECO:0007669"/>
    <property type="project" value="UniProtKB-EC"/>
</dbReference>
<dbReference type="PANTHER" id="PTHR30408:SF12">
    <property type="entry name" value="TYPE I RESTRICTION ENZYME MJAVIII SPECIFICITY SUBUNIT"/>
    <property type="match status" value="1"/>
</dbReference>
<proteinExistence type="inferred from homology"/>
<sequence length="156" mass="18201">MTKSELYISEKRYNEIENKFSTPRDGDILMTSVGTLGVTYRVKKNDKFYFKDGNLTWFKDFKLLSSPIIYLWLNSKYGQEQLDEIVIGSTQAALTIIGLKNLTLKIPPREKISLYEEKFKSIIVKMENNQEQIRTLEKLRNTLLPKLMSGEVRVKL</sequence>
<name>A0A0W8FZD0_9ZZZZ</name>
<evidence type="ECO:0000259" key="4">
    <source>
        <dbReference type="Pfam" id="PF01420"/>
    </source>
</evidence>
<dbReference type="EC" id="3.1.21.3" evidence="5"/>
<evidence type="ECO:0000256" key="1">
    <source>
        <dbReference type="ARBA" id="ARBA00010923"/>
    </source>
</evidence>